<keyword evidence="7 8" id="KW-0472">Membrane</keyword>
<dbReference type="AlphaFoldDB" id="A0AAQ3L587"/>
<dbReference type="SUPFAM" id="SSF56112">
    <property type="entry name" value="Protein kinase-like (PK-like)"/>
    <property type="match status" value="1"/>
</dbReference>
<dbReference type="PROSITE" id="PS50011">
    <property type="entry name" value="PROTEIN_KINASE_DOM"/>
    <property type="match status" value="1"/>
</dbReference>
<sequence>MQKPILLLLLAAVVLFPCAGFATPASGVSTDAKALLAFKAKADPGNRLAFPPVARNSSSTGHCSWPGVECSSSGRVVRFVLEGAGLTGSIAAGTLDRLDQLRILSLKGNSLAGPIPDLSPLINLKALFLGGNRLGGPFPASILSFHRLRTLDLSSNHLAGPVPPELADLDRLNALRLERNRFNGPIPTFNQSSLKNFNVSYNNFSGAIPATAALSSFDATAFAGNPGLCGEAIGKECGSHFLFFHGGGGSNGTRVAPSPASAIAGSRGGILLPGSAASSPSQRIHKRAIVVIGFLAGSLLVIGVLGAFLVMQKRRRMKQGEILSPVKHNANGSTDVAEPNLDTYNEEIESGNNELIAAAALAMSEEKVKKLAKSGCLVFCAGEAQVYTLEQLMKSSAEMLGRGTLGTTYKAVLENRLVVTVKRLDAGKLAATGKESFERHMEVVGRLRHPNLVPLRAYFQAKEERLLVYDYQPNGSLHSLIHDEFGS</sequence>
<dbReference type="Pfam" id="PF08263">
    <property type="entry name" value="LRRNT_2"/>
    <property type="match status" value="1"/>
</dbReference>
<dbReference type="SUPFAM" id="SSF52058">
    <property type="entry name" value="L domain-like"/>
    <property type="match status" value="1"/>
</dbReference>
<organism evidence="11 12">
    <name type="scientific">Canna indica</name>
    <name type="common">Indian-shot</name>
    <dbReference type="NCBI Taxonomy" id="4628"/>
    <lineage>
        <taxon>Eukaryota</taxon>
        <taxon>Viridiplantae</taxon>
        <taxon>Streptophyta</taxon>
        <taxon>Embryophyta</taxon>
        <taxon>Tracheophyta</taxon>
        <taxon>Spermatophyta</taxon>
        <taxon>Magnoliopsida</taxon>
        <taxon>Liliopsida</taxon>
        <taxon>Zingiberales</taxon>
        <taxon>Cannaceae</taxon>
        <taxon>Canna</taxon>
    </lineage>
</organism>
<dbReference type="GO" id="GO:0004672">
    <property type="term" value="F:protein kinase activity"/>
    <property type="evidence" value="ECO:0007669"/>
    <property type="project" value="InterPro"/>
</dbReference>
<dbReference type="Pfam" id="PF00069">
    <property type="entry name" value="Pkinase"/>
    <property type="match status" value="1"/>
</dbReference>
<dbReference type="InterPro" id="IPR000719">
    <property type="entry name" value="Prot_kinase_dom"/>
</dbReference>
<evidence type="ECO:0000256" key="5">
    <source>
        <dbReference type="ARBA" id="ARBA00022737"/>
    </source>
</evidence>
<keyword evidence="6 8" id="KW-1133">Transmembrane helix</keyword>
<protein>
    <submittedName>
        <fullName evidence="11">Inactive receptor kinase</fullName>
    </submittedName>
</protein>
<feature type="domain" description="Protein kinase" evidence="10">
    <location>
        <begin position="394"/>
        <end position="487"/>
    </location>
</feature>
<evidence type="ECO:0000256" key="2">
    <source>
        <dbReference type="ARBA" id="ARBA00022614"/>
    </source>
</evidence>
<evidence type="ECO:0000256" key="9">
    <source>
        <dbReference type="SAM" id="SignalP"/>
    </source>
</evidence>
<dbReference type="GO" id="GO:0005524">
    <property type="term" value="F:ATP binding"/>
    <property type="evidence" value="ECO:0007669"/>
    <property type="project" value="InterPro"/>
</dbReference>
<dbReference type="FunFam" id="3.80.10.10:FF:000400">
    <property type="entry name" value="Nuclear pore complex protein NUP107"/>
    <property type="match status" value="1"/>
</dbReference>
<keyword evidence="11" id="KW-0418">Kinase</keyword>
<evidence type="ECO:0000256" key="6">
    <source>
        <dbReference type="ARBA" id="ARBA00022989"/>
    </source>
</evidence>
<dbReference type="PANTHER" id="PTHR48007">
    <property type="entry name" value="LEUCINE-RICH REPEAT RECEPTOR-LIKE PROTEIN KINASE PXC1"/>
    <property type="match status" value="1"/>
</dbReference>
<evidence type="ECO:0000256" key="3">
    <source>
        <dbReference type="ARBA" id="ARBA00022692"/>
    </source>
</evidence>
<feature type="transmembrane region" description="Helical" evidence="8">
    <location>
        <begin position="288"/>
        <end position="310"/>
    </location>
</feature>
<evidence type="ECO:0000256" key="7">
    <source>
        <dbReference type="ARBA" id="ARBA00023136"/>
    </source>
</evidence>
<dbReference type="PANTHER" id="PTHR48007:SF37">
    <property type="entry name" value="LEUCINE-RICH REPEAT PROTEIN KINASE FAMILY PROTEIN"/>
    <property type="match status" value="1"/>
</dbReference>
<proteinExistence type="predicted"/>
<feature type="signal peptide" evidence="9">
    <location>
        <begin position="1"/>
        <end position="20"/>
    </location>
</feature>
<name>A0AAQ3L587_9LILI</name>
<keyword evidence="3 8" id="KW-0812">Transmembrane</keyword>
<keyword evidence="12" id="KW-1185">Reference proteome</keyword>
<evidence type="ECO:0000259" key="10">
    <source>
        <dbReference type="PROSITE" id="PS50011"/>
    </source>
</evidence>
<reference evidence="11 12" key="1">
    <citation type="submission" date="2023-10" db="EMBL/GenBank/DDBJ databases">
        <title>Chromosome-scale genome assembly provides insights into flower coloration mechanisms of Canna indica.</title>
        <authorList>
            <person name="Li C."/>
        </authorList>
    </citation>
    <scope>NUCLEOTIDE SEQUENCE [LARGE SCALE GENOMIC DNA]</scope>
    <source>
        <tissue evidence="11">Flower</tissue>
    </source>
</reference>
<evidence type="ECO:0000256" key="4">
    <source>
        <dbReference type="ARBA" id="ARBA00022729"/>
    </source>
</evidence>
<dbReference type="InterPro" id="IPR032675">
    <property type="entry name" value="LRR_dom_sf"/>
</dbReference>
<dbReference type="InterPro" id="IPR046959">
    <property type="entry name" value="PRK1-6/SRF4-like"/>
</dbReference>
<dbReference type="Pfam" id="PF00560">
    <property type="entry name" value="LRR_1"/>
    <property type="match status" value="1"/>
</dbReference>
<dbReference type="Gene3D" id="3.80.10.10">
    <property type="entry name" value="Ribonuclease Inhibitor"/>
    <property type="match status" value="2"/>
</dbReference>
<accession>A0AAQ3L587</accession>
<evidence type="ECO:0000313" key="12">
    <source>
        <dbReference type="Proteomes" id="UP001327560"/>
    </source>
</evidence>
<keyword evidence="11" id="KW-0675">Receptor</keyword>
<keyword evidence="4 9" id="KW-0732">Signal</keyword>
<comment type="subcellular location">
    <subcellularLocation>
        <location evidence="1">Membrane</location>
    </subcellularLocation>
</comment>
<keyword evidence="11" id="KW-0808">Transferase</keyword>
<dbReference type="Proteomes" id="UP001327560">
    <property type="component" value="Chromosome 8"/>
</dbReference>
<dbReference type="InterPro" id="IPR011009">
    <property type="entry name" value="Kinase-like_dom_sf"/>
</dbReference>
<dbReference type="Gene3D" id="3.30.200.20">
    <property type="entry name" value="Phosphorylase Kinase, domain 1"/>
    <property type="match status" value="1"/>
</dbReference>
<dbReference type="EMBL" id="CP136897">
    <property type="protein sequence ID" value="WOL17162.1"/>
    <property type="molecule type" value="Genomic_DNA"/>
</dbReference>
<keyword evidence="5" id="KW-0677">Repeat</keyword>
<dbReference type="InterPro" id="IPR001611">
    <property type="entry name" value="Leu-rich_rpt"/>
</dbReference>
<keyword evidence="2" id="KW-0433">Leucine-rich repeat</keyword>
<gene>
    <name evidence="11" type="ORF">Cni_G25951</name>
</gene>
<feature type="chain" id="PRO_5042911583" evidence="9">
    <location>
        <begin position="21"/>
        <end position="487"/>
    </location>
</feature>
<evidence type="ECO:0000256" key="8">
    <source>
        <dbReference type="SAM" id="Phobius"/>
    </source>
</evidence>
<dbReference type="InterPro" id="IPR013210">
    <property type="entry name" value="LRR_N_plant-typ"/>
</dbReference>
<dbReference type="GO" id="GO:0016020">
    <property type="term" value="C:membrane"/>
    <property type="evidence" value="ECO:0007669"/>
    <property type="project" value="UniProtKB-SubCell"/>
</dbReference>
<evidence type="ECO:0000313" key="11">
    <source>
        <dbReference type="EMBL" id="WOL17162.1"/>
    </source>
</evidence>
<evidence type="ECO:0000256" key="1">
    <source>
        <dbReference type="ARBA" id="ARBA00004370"/>
    </source>
</evidence>